<dbReference type="FunFam" id="1.10.3730.10:FF:000001">
    <property type="entry name" value="Pyrroline-5-carboxylate reductase"/>
    <property type="match status" value="1"/>
</dbReference>
<dbReference type="Pfam" id="PF03807">
    <property type="entry name" value="F420_oxidored"/>
    <property type="match status" value="1"/>
</dbReference>
<evidence type="ECO:0000256" key="7">
    <source>
        <dbReference type="NCBIfam" id="TIGR00112"/>
    </source>
</evidence>
<feature type="binding site" evidence="8">
    <location>
        <begin position="66"/>
        <end position="69"/>
    </location>
    <ligand>
        <name>NADP(+)</name>
        <dbReference type="ChEBI" id="CHEBI:58349"/>
    </ligand>
</feature>
<dbReference type="EC" id="1.5.1.2" evidence="6 7"/>
<evidence type="ECO:0000313" key="12">
    <source>
        <dbReference type="EMBL" id="ADY56440.1"/>
    </source>
</evidence>
<keyword evidence="3 6" id="KW-0521">NADP</keyword>
<feature type="domain" description="Pyrroline-5-carboxylate reductase dimerisation" evidence="11">
    <location>
        <begin position="158"/>
        <end position="261"/>
    </location>
</feature>
<evidence type="ECO:0000259" key="11">
    <source>
        <dbReference type="Pfam" id="PF14748"/>
    </source>
</evidence>
<keyword evidence="6 9" id="KW-0028">Amino-acid biosynthesis</keyword>
<dbReference type="InterPro" id="IPR036291">
    <property type="entry name" value="NAD(P)-bd_dom_sf"/>
</dbReference>
<dbReference type="InterPro" id="IPR029036">
    <property type="entry name" value="P5CR_dimer"/>
</dbReference>
<evidence type="ECO:0000256" key="9">
    <source>
        <dbReference type="RuleBase" id="RU003903"/>
    </source>
</evidence>
<dbReference type="InterPro" id="IPR028939">
    <property type="entry name" value="P5C_Rdtase_cat_N"/>
</dbReference>
<reference evidence="13" key="2">
    <citation type="submission" date="2011-02" db="EMBL/GenBank/DDBJ databases">
        <title>The complete genome of Syntrophobotulus glycolicus DSM 8271.</title>
        <authorList>
            <person name="Lucas S."/>
            <person name="Copeland A."/>
            <person name="Lapidus A."/>
            <person name="Bruce D."/>
            <person name="Goodwin L."/>
            <person name="Pitluck S."/>
            <person name="Kyrpides N."/>
            <person name="Mavromatis K."/>
            <person name="Pagani I."/>
            <person name="Ivanova N."/>
            <person name="Mikhailova N."/>
            <person name="Chertkov O."/>
            <person name="Held B."/>
            <person name="Detter J.C."/>
            <person name="Tapia R."/>
            <person name="Han C."/>
            <person name="Land M."/>
            <person name="Hauser L."/>
            <person name="Markowitz V."/>
            <person name="Cheng J.-F."/>
            <person name="Hugenholtz P."/>
            <person name="Woyke T."/>
            <person name="Wu D."/>
            <person name="Spring S."/>
            <person name="Schroeder M."/>
            <person name="Brambilla E."/>
            <person name="Klenk H.-P."/>
            <person name="Eisen J.A."/>
        </authorList>
    </citation>
    <scope>NUCLEOTIDE SEQUENCE [LARGE SCALE GENOMIC DNA]</scope>
    <source>
        <strain evidence="13">DSM 8271 / FlGlyR</strain>
    </source>
</reference>
<dbReference type="PANTHER" id="PTHR11645">
    <property type="entry name" value="PYRROLINE-5-CARBOXYLATE REDUCTASE"/>
    <property type="match status" value="1"/>
</dbReference>
<dbReference type="Gene3D" id="3.40.50.720">
    <property type="entry name" value="NAD(P)-binding Rossmann-like Domain"/>
    <property type="match status" value="1"/>
</dbReference>
<dbReference type="InterPro" id="IPR000304">
    <property type="entry name" value="Pyrroline-COOH_reductase"/>
</dbReference>
<evidence type="ECO:0000256" key="4">
    <source>
        <dbReference type="ARBA" id="ARBA00023002"/>
    </source>
</evidence>
<reference evidence="12 13" key="1">
    <citation type="journal article" date="2011" name="Stand. Genomic Sci.">
        <title>Complete genome sequence of Syntrophobotulus glycolicus type strain (FlGlyR).</title>
        <authorList>
            <person name="Han C."/>
            <person name="Mwirichia R."/>
            <person name="Chertkov O."/>
            <person name="Held B."/>
            <person name="Lapidus A."/>
            <person name="Nolan M."/>
            <person name="Lucas S."/>
            <person name="Hammon N."/>
            <person name="Deshpande S."/>
            <person name="Cheng J.F."/>
            <person name="Tapia R."/>
            <person name="Goodwin L."/>
            <person name="Pitluck S."/>
            <person name="Huntemann M."/>
            <person name="Liolios K."/>
            <person name="Ivanova N."/>
            <person name="Pagani I."/>
            <person name="Mavromatis K."/>
            <person name="Ovchinikova G."/>
            <person name="Pati A."/>
            <person name="Chen A."/>
            <person name="Palaniappan K."/>
            <person name="Land M."/>
            <person name="Hauser L."/>
            <person name="Brambilla E.M."/>
            <person name="Rohde M."/>
            <person name="Spring S."/>
            <person name="Sikorski J."/>
            <person name="Goker M."/>
            <person name="Woyke T."/>
            <person name="Bristow J."/>
            <person name="Eisen J.A."/>
            <person name="Markowitz V."/>
            <person name="Hugenholtz P."/>
            <person name="Kyrpides N.C."/>
            <person name="Klenk H.P."/>
            <person name="Detter J.C."/>
        </authorList>
    </citation>
    <scope>NUCLEOTIDE SEQUENCE [LARGE SCALE GENOMIC DNA]</scope>
    <source>
        <strain evidence="13">DSM 8271 / FlGlyR</strain>
    </source>
</reference>
<dbReference type="HAMAP" id="MF_01925">
    <property type="entry name" value="P5C_reductase"/>
    <property type="match status" value="1"/>
</dbReference>
<dbReference type="HOGENOM" id="CLU_042344_0_1_9"/>
<dbReference type="STRING" id="645991.Sgly_2151"/>
<dbReference type="UniPathway" id="UPA00098">
    <property type="reaction ID" value="UER00361"/>
</dbReference>
<evidence type="ECO:0000256" key="3">
    <source>
        <dbReference type="ARBA" id="ARBA00022857"/>
    </source>
</evidence>
<organism evidence="12 13">
    <name type="scientific">Syntrophobotulus glycolicus (strain DSM 8271 / FlGlyR)</name>
    <dbReference type="NCBI Taxonomy" id="645991"/>
    <lineage>
        <taxon>Bacteria</taxon>
        <taxon>Bacillati</taxon>
        <taxon>Bacillota</taxon>
        <taxon>Clostridia</taxon>
        <taxon>Eubacteriales</taxon>
        <taxon>Desulfitobacteriaceae</taxon>
        <taxon>Syntrophobotulus</taxon>
    </lineage>
</organism>
<comment type="pathway">
    <text evidence="6 9">Amino-acid biosynthesis; L-proline biosynthesis; L-proline from L-glutamate 5-semialdehyde: step 1/1.</text>
</comment>
<dbReference type="InterPro" id="IPR008927">
    <property type="entry name" value="6-PGluconate_DH-like_C_sf"/>
</dbReference>
<dbReference type="PROSITE" id="PS00521">
    <property type="entry name" value="P5CR"/>
    <property type="match status" value="1"/>
</dbReference>
<dbReference type="AlphaFoldDB" id="F0T2P1"/>
<dbReference type="Pfam" id="PF14748">
    <property type="entry name" value="P5CR_dimer"/>
    <property type="match status" value="1"/>
</dbReference>
<dbReference type="RefSeq" id="WP_013625307.1">
    <property type="nucleotide sequence ID" value="NC_015172.1"/>
</dbReference>
<evidence type="ECO:0000313" key="13">
    <source>
        <dbReference type="Proteomes" id="UP000007488"/>
    </source>
</evidence>
<comment type="catalytic activity">
    <reaction evidence="6 9">
        <text>L-proline + NADP(+) = (S)-1-pyrroline-5-carboxylate + NADPH + 2 H(+)</text>
        <dbReference type="Rhea" id="RHEA:14109"/>
        <dbReference type="ChEBI" id="CHEBI:15378"/>
        <dbReference type="ChEBI" id="CHEBI:17388"/>
        <dbReference type="ChEBI" id="CHEBI:57783"/>
        <dbReference type="ChEBI" id="CHEBI:58349"/>
        <dbReference type="ChEBI" id="CHEBI:60039"/>
        <dbReference type="EC" id="1.5.1.2"/>
    </reaction>
</comment>
<evidence type="ECO:0000256" key="1">
    <source>
        <dbReference type="ARBA" id="ARBA00005525"/>
    </source>
</evidence>
<evidence type="ECO:0000256" key="8">
    <source>
        <dbReference type="PIRSR" id="PIRSR000193-1"/>
    </source>
</evidence>
<keyword evidence="13" id="KW-1185">Reference proteome</keyword>
<dbReference type="GO" id="GO:0004735">
    <property type="term" value="F:pyrroline-5-carboxylate reductase activity"/>
    <property type="evidence" value="ECO:0007669"/>
    <property type="project" value="UniProtKB-UniRule"/>
</dbReference>
<dbReference type="GO" id="GO:0055129">
    <property type="term" value="P:L-proline biosynthetic process"/>
    <property type="evidence" value="ECO:0007669"/>
    <property type="project" value="UniProtKB-UniRule"/>
</dbReference>
<proteinExistence type="inferred from homology"/>
<evidence type="ECO:0000256" key="2">
    <source>
        <dbReference type="ARBA" id="ARBA00022650"/>
    </source>
</evidence>
<evidence type="ECO:0000256" key="5">
    <source>
        <dbReference type="ARBA" id="ARBA00058118"/>
    </source>
</evidence>
<dbReference type="KEGG" id="sgy:Sgly_2151"/>
<dbReference type="EMBL" id="CP002547">
    <property type="protein sequence ID" value="ADY56440.1"/>
    <property type="molecule type" value="Genomic_DNA"/>
</dbReference>
<keyword evidence="6" id="KW-0963">Cytoplasm</keyword>
<dbReference type="GO" id="GO:0005737">
    <property type="term" value="C:cytoplasm"/>
    <property type="evidence" value="ECO:0007669"/>
    <property type="project" value="UniProtKB-SubCell"/>
</dbReference>
<protein>
    <recommendedName>
        <fullName evidence="6 7">Pyrroline-5-carboxylate reductase</fullName>
        <shortName evidence="6">P5C reductase</shortName>
        <shortName evidence="6">P5CR</shortName>
        <ecNumber evidence="6 7">1.5.1.2</ecNumber>
    </recommendedName>
    <alternativeName>
        <fullName evidence="6">PCA reductase</fullName>
    </alternativeName>
</protein>
<gene>
    <name evidence="6" type="primary">proC</name>
    <name evidence="12" type="ordered locus">Sgly_2151</name>
</gene>
<feature type="binding site" evidence="8">
    <location>
        <begin position="7"/>
        <end position="12"/>
    </location>
    <ligand>
        <name>NADP(+)</name>
        <dbReference type="ChEBI" id="CHEBI:58349"/>
    </ligand>
</feature>
<dbReference type="SUPFAM" id="SSF48179">
    <property type="entry name" value="6-phosphogluconate dehydrogenase C-terminal domain-like"/>
    <property type="match status" value="1"/>
</dbReference>
<dbReference type="eggNOG" id="COG0345">
    <property type="taxonomic scope" value="Bacteria"/>
</dbReference>
<evidence type="ECO:0000256" key="6">
    <source>
        <dbReference type="HAMAP-Rule" id="MF_01925"/>
    </source>
</evidence>
<comment type="similarity">
    <text evidence="1 6 9">Belongs to the pyrroline-5-carboxylate reductase family.</text>
</comment>
<evidence type="ECO:0000259" key="10">
    <source>
        <dbReference type="Pfam" id="PF03807"/>
    </source>
</evidence>
<feature type="domain" description="Pyrroline-5-carboxylate reductase catalytic N-terminal" evidence="10">
    <location>
        <begin position="3"/>
        <end position="95"/>
    </location>
</feature>
<sequence length="267" mass="28361">MEKLGFIGCGNLAGSIVKGLRQSGSPAVINLFDLFEEKPRQLAEQYQAKVCTQAEVIRDSDVIVLAIKPKDIPALLAALGKDDLAGKLLITVAAGIGLEYYERKLPGTAVVRVMPNTSAAVLHSVSALARGKKVSESQAKSAEKVFSALGKVLWVKDEEINAVTAVSGSGPAYFYLLAEYMAQAGEKLGLSKEQATLLAVETLVGAGKMLAQTGREPAELRKAVTSPNGTTSAAICSFEQAGLEGIVWQALQACQKRAEEMEEEYSE</sequence>
<dbReference type="Proteomes" id="UP000007488">
    <property type="component" value="Chromosome"/>
</dbReference>
<accession>F0T2P1</accession>
<dbReference type="PANTHER" id="PTHR11645:SF0">
    <property type="entry name" value="PYRROLINE-5-CARBOXYLATE REDUCTASE 3"/>
    <property type="match status" value="1"/>
</dbReference>
<comment type="subcellular location">
    <subcellularLocation>
        <location evidence="6">Cytoplasm</location>
    </subcellularLocation>
</comment>
<dbReference type="Gene3D" id="1.10.3730.10">
    <property type="entry name" value="ProC C-terminal domain-like"/>
    <property type="match status" value="1"/>
</dbReference>
<name>F0T2P1_SYNGF</name>
<keyword evidence="2 6" id="KW-0641">Proline biosynthesis</keyword>
<dbReference type="InterPro" id="IPR053790">
    <property type="entry name" value="P5CR-like_CS"/>
</dbReference>
<dbReference type="SUPFAM" id="SSF51735">
    <property type="entry name" value="NAD(P)-binding Rossmann-fold domains"/>
    <property type="match status" value="1"/>
</dbReference>
<dbReference type="PIRSF" id="PIRSF000193">
    <property type="entry name" value="Pyrrol-5-carb_rd"/>
    <property type="match status" value="1"/>
</dbReference>
<comment type="function">
    <text evidence="5 6">Catalyzes the reduction of 1-pyrroline-5-carboxylate (PCA) to L-proline.</text>
</comment>
<keyword evidence="4 6" id="KW-0560">Oxidoreductase</keyword>
<comment type="catalytic activity">
    <reaction evidence="6">
        <text>L-proline + NAD(+) = (S)-1-pyrroline-5-carboxylate + NADH + 2 H(+)</text>
        <dbReference type="Rhea" id="RHEA:14105"/>
        <dbReference type="ChEBI" id="CHEBI:15378"/>
        <dbReference type="ChEBI" id="CHEBI:17388"/>
        <dbReference type="ChEBI" id="CHEBI:57540"/>
        <dbReference type="ChEBI" id="CHEBI:57945"/>
        <dbReference type="ChEBI" id="CHEBI:60039"/>
        <dbReference type="EC" id="1.5.1.2"/>
    </reaction>
</comment>
<dbReference type="NCBIfam" id="TIGR00112">
    <property type="entry name" value="proC"/>
    <property type="match status" value="1"/>
</dbReference>